<dbReference type="Gene3D" id="3.30.70.20">
    <property type="match status" value="1"/>
</dbReference>
<dbReference type="PROSITE" id="PS00201">
    <property type="entry name" value="FLAVODOXIN"/>
    <property type="match status" value="1"/>
</dbReference>
<dbReference type="NCBIfam" id="NF038196">
    <property type="entry name" value="ferrodoxin_EFR1"/>
    <property type="match status" value="1"/>
</dbReference>
<evidence type="ECO:0000313" key="3">
    <source>
        <dbReference type="EMBL" id="UYP46028.1"/>
    </source>
</evidence>
<dbReference type="Gene3D" id="3.40.50.360">
    <property type="match status" value="1"/>
</dbReference>
<reference evidence="3" key="1">
    <citation type="submission" date="2022-09" db="EMBL/GenBank/DDBJ databases">
        <title>Actin cytoskeleton and complex cell architecture in an #Asgard archaeon.</title>
        <authorList>
            <person name="Ponce Toledo R.I."/>
            <person name="Schleper C."/>
            <person name="Rodrigues Oliveira T."/>
            <person name="Wollweber F."/>
            <person name="Xu J."/>
            <person name="Rittmann S."/>
            <person name="Klingl A."/>
            <person name="Pilhofer M."/>
        </authorList>
    </citation>
    <scope>NUCLEOTIDE SEQUENCE</scope>
    <source>
        <strain evidence="3">B-35</strain>
    </source>
</reference>
<dbReference type="InterPro" id="IPR047964">
    <property type="entry name" value="EFR1-like"/>
</dbReference>
<dbReference type="InterPro" id="IPR017900">
    <property type="entry name" value="4Fe4S_Fe_S_CS"/>
</dbReference>
<protein>
    <recommendedName>
        <fullName evidence="5">4Fe-4S ferredoxin</fullName>
    </recommendedName>
</protein>
<sequence length="288" mass="33224">MKVGIFYFSGTGNTKIVAKIIKQELKNQNHIVVLHKIEDLLKEAMMFDTKHYDMVGIGYPVHALNAPRLIYQFIQILGKDTRKRVFLFKTAGDPLWLGGPTSLLRKRLKKKEFDVFYEFLEIMPANVVVSYDEKLVKQLYQLAEVDTRNQVQNILAGQRSLQKLGFFKSIFSLLFSTMESLGVKIVGKCFRVSLDCTNCGACILGCPMQNIIRKNDRIKFKFQCSLCMRCIYSCPVNAIHPRIFRFFEIKRGYNIKPIITDSSIKGDFLSSETKGFFKRFAKYFGLNE</sequence>
<feature type="domain" description="Flavodoxin-like" evidence="1">
    <location>
        <begin position="3"/>
        <end position="143"/>
    </location>
</feature>
<dbReference type="InterPro" id="IPR029039">
    <property type="entry name" value="Flavoprotein-like_sf"/>
</dbReference>
<organism evidence="3 4">
    <name type="scientific">Candidatus Lokiarchaeum ossiferum</name>
    <dbReference type="NCBI Taxonomy" id="2951803"/>
    <lineage>
        <taxon>Archaea</taxon>
        <taxon>Promethearchaeati</taxon>
        <taxon>Promethearchaeota</taxon>
        <taxon>Promethearchaeia</taxon>
        <taxon>Promethearchaeales</taxon>
        <taxon>Promethearchaeaceae</taxon>
        <taxon>Candidatus Lokiarchaeum</taxon>
    </lineage>
</organism>
<dbReference type="PROSITE" id="PS00198">
    <property type="entry name" value="4FE4S_FER_1"/>
    <property type="match status" value="1"/>
</dbReference>
<evidence type="ECO:0008006" key="5">
    <source>
        <dbReference type="Google" id="ProtNLM"/>
    </source>
</evidence>
<dbReference type="PROSITE" id="PS51379">
    <property type="entry name" value="4FE4S_FER_2"/>
    <property type="match status" value="2"/>
</dbReference>
<dbReference type="SUPFAM" id="SSF54862">
    <property type="entry name" value="4Fe-4S ferredoxins"/>
    <property type="match status" value="1"/>
</dbReference>
<dbReference type="SUPFAM" id="SSF52218">
    <property type="entry name" value="Flavoproteins"/>
    <property type="match status" value="1"/>
</dbReference>
<gene>
    <name evidence="3" type="ORF">NEF87_002313</name>
</gene>
<evidence type="ECO:0000259" key="1">
    <source>
        <dbReference type="PROSITE" id="PS50902"/>
    </source>
</evidence>
<name>A0ABY6HR94_9ARCH</name>
<dbReference type="Pfam" id="PF12641">
    <property type="entry name" value="Flavodoxin_3"/>
    <property type="match status" value="1"/>
</dbReference>
<dbReference type="InterPro" id="IPR008254">
    <property type="entry name" value="Flavodoxin/NO_synth"/>
</dbReference>
<dbReference type="Proteomes" id="UP001208689">
    <property type="component" value="Chromosome"/>
</dbReference>
<dbReference type="InterPro" id="IPR017896">
    <property type="entry name" value="4Fe4S_Fe-S-bd"/>
</dbReference>
<proteinExistence type="predicted"/>
<accession>A0ABY6HR94</accession>
<dbReference type="EMBL" id="CP104013">
    <property type="protein sequence ID" value="UYP46028.1"/>
    <property type="molecule type" value="Genomic_DNA"/>
</dbReference>
<dbReference type="Pfam" id="PF13187">
    <property type="entry name" value="Fer4_9"/>
    <property type="match status" value="1"/>
</dbReference>
<evidence type="ECO:0000313" key="4">
    <source>
        <dbReference type="Proteomes" id="UP001208689"/>
    </source>
</evidence>
<dbReference type="InterPro" id="IPR001226">
    <property type="entry name" value="Flavodoxin_CS"/>
</dbReference>
<feature type="domain" description="4Fe-4S ferredoxin-type" evidence="2">
    <location>
        <begin position="188"/>
        <end position="217"/>
    </location>
</feature>
<evidence type="ECO:0000259" key="2">
    <source>
        <dbReference type="PROSITE" id="PS51379"/>
    </source>
</evidence>
<feature type="domain" description="4Fe-4S ferredoxin-type" evidence="2">
    <location>
        <begin position="223"/>
        <end position="244"/>
    </location>
</feature>
<dbReference type="PROSITE" id="PS50902">
    <property type="entry name" value="FLAVODOXIN_LIKE"/>
    <property type="match status" value="1"/>
</dbReference>
<keyword evidence="4" id="KW-1185">Reference proteome</keyword>